<dbReference type="OrthoDB" id="292013at2"/>
<dbReference type="PANTHER" id="PTHR37957">
    <property type="entry name" value="BLR7070 PROTEIN"/>
    <property type="match status" value="1"/>
</dbReference>
<evidence type="ECO:0000313" key="2">
    <source>
        <dbReference type="EMBL" id="KZN46304.1"/>
    </source>
</evidence>
<evidence type="ECO:0000259" key="1">
    <source>
        <dbReference type="Pfam" id="PF13449"/>
    </source>
</evidence>
<name>A0A167BA53_9GAMM</name>
<sequence length="355" mass="39196">MRNYLFLALFAPFIAHSTTIELSYLDEFIVPEDLKVDGDTVGGLSSIEYANGKYLMIADDADKPRYFSASIQVKANKFKDVTFDKSVQLIDKNNPSVVADPESLRALPNDGGIAWSSEGSIKYNKAPAVFLQTSTGLTQFELPNMFDINKSSGPRHNAVFEGLTIAPSGKGMWVSMEGPLKQDGKKATVKHGSMLRISYFDFASKQMQKQFAYFLEPMVNRPEAKPDAFRTTGLVEILQINEHQFLTMERSYTAGIPDGGNSVSIFLIDIKGATDTSQLASLKTGQYQAAKKTLVLDMESIKHQLGSKHIDNLEGMTFGPQLSNGNPSLLMVSDNNFNIHGKQLSQILLFDVNIK</sequence>
<dbReference type="AlphaFoldDB" id="A0A167BA53"/>
<dbReference type="RefSeq" id="WP_063363744.1">
    <property type="nucleotide sequence ID" value="NZ_AUXZ01000119.1"/>
</dbReference>
<dbReference type="Proteomes" id="UP000076503">
    <property type="component" value="Unassembled WGS sequence"/>
</dbReference>
<proteinExistence type="predicted"/>
<comment type="caution">
    <text evidence="2">The sequence shown here is derived from an EMBL/GenBank/DDBJ whole genome shotgun (WGS) entry which is preliminary data.</text>
</comment>
<protein>
    <recommendedName>
        <fullName evidence="1">Phytase-like domain-containing protein</fullName>
    </recommendedName>
</protein>
<evidence type="ECO:0000313" key="3">
    <source>
        <dbReference type="Proteomes" id="UP000076503"/>
    </source>
</evidence>
<gene>
    <name evidence="2" type="ORF">N476_04020</name>
</gene>
<reference evidence="2 3" key="1">
    <citation type="submission" date="2013-07" db="EMBL/GenBank/DDBJ databases">
        <title>Comparative Genomic and Metabolomic Analysis of Twelve Strains of Pseudoalteromonas luteoviolacea.</title>
        <authorList>
            <person name="Vynne N.G."/>
            <person name="Mansson M."/>
            <person name="Gram L."/>
        </authorList>
    </citation>
    <scope>NUCLEOTIDE SEQUENCE [LARGE SCALE GENOMIC DNA]</scope>
    <source>
        <strain evidence="2 3">H33</strain>
    </source>
</reference>
<accession>A0A167BA53</accession>
<dbReference type="PANTHER" id="PTHR37957:SF1">
    <property type="entry name" value="PHYTASE-LIKE DOMAIN-CONTAINING PROTEIN"/>
    <property type="match status" value="1"/>
</dbReference>
<organism evidence="2 3">
    <name type="scientific">Pseudoalteromonas luteoviolacea H33</name>
    <dbReference type="NCBI Taxonomy" id="1365251"/>
    <lineage>
        <taxon>Bacteria</taxon>
        <taxon>Pseudomonadati</taxon>
        <taxon>Pseudomonadota</taxon>
        <taxon>Gammaproteobacteria</taxon>
        <taxon>Alteromonadales</taxon>
        <taxon>Pseudoalteromonadaceae</taxon>
        <taxon>Pseudoalteromonas</taxon>
    </lineage>
</organism>
<dbReference type="InterPro" id="IPR027372">
    <property type="entry name" value="Phytase-like_dom"/>
</dbReference>
<feature type="domain" description="Phytase-like" evidence="1">
    <location>
        <begin position="40"/>
        <end position="337"/>
    </location>
</feature>
<dbReference type="Pfam" id="PF13449">
    <property type="entry name" value="Phytase-like"/>
    <property type="match status" value="1"/>
</dbReference>
<dbReference type="EMBL" id="AUXZ01000119">
    <property type="protein sequence ID" value="KZN46304.1"/>
    <property type="molecule type" value="Genomic_DNA"/>
</dbReference>
<dbReference type="PATRIC" id="fig|1365251.3.peg.4583"/>